<feature type="domain" description="Methyl-accepting transducer" evidence="9">
    <location>
        <begin position="158"/>
        <end position="387"/>
    </location>
</feature>
<dbReference type="CDD" id="cd11386">
    <property type="entry name" value="MCP_signal"/>
    <property type="match status" value="1"/>
</dbReference>
<keyword evidence="2" id="KW-0488">Methylation</keyword>
<dbReference type="PROSITE" id="PS50111">
    <property type="entry name" value="CHEMOTAXIS_TRANSDUC_2"/>
    <property type="match status" value="1"/>
</dbReference>
<gene>
    <name evidence="11" type="ORF">B0H98_105242</name>
</gene>
<dbReference type="GO" id="GO:0005886">
    <property type="term" value="C:plasma membrane"/>
    <property type="evidence" value="ECO:0007669"/>
    <property type="project" value="TreeGrafter"/>
</dbReference>
<organism evidence="11 12">
    <name type="scientific">Vreelandella songnenensis</name>
    <dbReference type="NCBI Taxonomy" id="1176243"/>
    <lineage>
        <taxon>Bacteria</taxon>
        <taxon>Pseudomonadati</taxon>
        <taxon>Pseudomonadota</taxon>
        <taxon>Gammaproteobacteria</taxon>
        <taxon>Oceanospirillales</taxon>
        <taxon>Halomonadaceae</taxon>
        <taxon>Vreelandella</taxon>
    </lineage>
</organism>
<dbReference type="SMART" id="SM00283">
    <property type="entry name" value="MA"/>
    <property type="match status" value="1"/>
</dbReference>
<dbReference type="PANTHER" id="PTHR43531">
    <property type="entry name" value="PROTEIN ICFG"/>
    <property type="match status" value="1"/>
</dbReference>
<comment type="subcellular location">
    <subcellularLocation>
        <location evidence="1">Membrane</location>
    </subcellularLocation>
</comment>
<name>A0A2T0V318_9GAMM</name>
<dbReference type="GO" id="GO:0007165">
    <property type="term" value="P:signal transduction"/>
    <property type="evidence" value="ECO:0007669"/>
    <property type="project" value="UniProtKB-KW"/>
</dbReference>
<keyword evidence="12" id="KW-1185">Reference proteome</keyword>
<dbReference type="Pfam" id="PF00672">
    <property type="entry name" value="HAMP"/>
    <property type="match status" value="1"/>
</dbReference>
<keyword evidence="3 5" id="KW-0807">Transducer</keyword>
<dbReference type="PROSITE" id="PS50885">
    <property type="entry name" value="HAMP"/>
    <property type="match status" value="1"/>
</dbReference>
<dbReference type="InterPro" id="IPR003660">
    <property type="entry name" value="HAMP_dom"/>
</dbReference>
<keyword evidence="8" id="KW-0472">Membrane</keyword>
<keyword evidence="8" id="KW-1133">Transmembrane helix</keyword>
<comment type="caution">
    <text evidence="11">The sequence shown here is derived from an EMBL/GenBank/DDBJ whole genome shotgun (WGS) entry which is preliminary data.</text>
</comment>
<evidence type="ECO:0000313" key="12">
    <source>
        <dbReference type="Proteomes" id="UP000237647"/>
    </source>
</evidence>
<evidence type="ECO:0000256" key="1">
    <source>
        <dbReference type="ARBA" id="ARBA00004370"/>
    </source>
</evidence>
<dbReference type="EMBL" id="PVTK01000005">
    <property type="protein sequence ID" value="PRY64575.1"/>
    <property type="molecule type" value="Genomic_DNA"/>
</dbReference>
<dbReference type="InterPro" id="IPR051310">
    <property type="entry name" value="MCP_chemotaxis"/>
</dbReference>
<evidence type="ECO:0000259" key="9">
    <source>
        <dbReference type="PROSITE" id="PS50111"/>
    </source>
</evidence>
<evidence type="ECO:0000256" key="6">
    <source>
        <dbReference type="SAM" id="Coils"/>
    </source>
</evidence>
<evidence type="ECO:0000256" key="2">
    <source>
        <dbReference type="ARBA" id="ARBA00022481"/>
    </source>
</evidence>
<feature type="region of interest" description="Disordered" evidence="7">
    <location>
        <begin position="171"/>
        <end position="191"/>
    </location>
</feature>
<evidence type="ECO:0000313" key="11">
    <source>
        <dbReference type="EMBL" id="PRY64575.1"/>
    </source>
</evidence>
<dbReference type="FunFam" id="1.10.287.950:FF:000001">
    <property type="entry name" value="Methyl-accepting chemotaxis sensory transducer"/>
    <property type="match status" value="1"/>
</dbReference>
<keyword evidence="8" id="KW-0812">Transmembrane</keyword>
<evidence type="ECO:0000259" key="10">
    <source>
        <dbReference type="PROSITE" id="PS50885"/>
    </source>
</evidence>
<dbReference type="Pfam" id="PF00015">
    <property type="entry name" value="MCPsignal"/>
    <property type="match status" value="1"/>
</dbReference>
<feature type="domain" description="HAMP" evidence="10">
    <location>
        <begin position="101"/>
        <end position="153"/>
    </location>
</feature>
<dbReference type="SMART" id="SM00304">
    <property type="entry name" value="HAMP"/>
    <property type="match status" value="1"/>
</dbReference>
<dbReference type="Gene3D" id="1.10.287.950">
    <property type="entry name" value="Methyl-accepting chemotaxis protein"/>
    <property type="match status" value="1"/>
</dbReference>
<dbReference type="InterPro" id="IPR004089">
    <property type="entry name" value="MCPsignal_dom"/>
</dbReference>
<comment type="similarity">
    <text evidence="4">Belongs to the methyl-accepting chemotaxis (MCP) protein family.</text>
</comment>
<feature type="coiled-coil region" evidence="6">
    <location>
        <begin position="358"/>
        <end position="403"/>
    </location>
</feature>
<evidence type="ECO:0000256" key="3">
    <source>
        <dbReference type="ARBA" id="ARBA00023224"/>
    </source>
</evidence>
<dbReference type="Proteomes" id="UP000237647">
    <property type="component" value="Unassembled WGS sequence"/>
</dbReference>
<keyword evidence="6" id="KW-0175">Coiled coil</keyword>
<evidence type="ECO:0000256" key="7">
    <source>
        <dbReference type="SAM" id="MobiDB-lite"/>
    </source>
</evidence>
<dbReference type="SUPFAM" id="SSF58104">
    <property type="entry name" value="Methyl-accepting chemotaxis protein (MCP) signaling domain"/>
    <property type="match status" value="1"/>
</dbReference>
<proteinExistence type="inferred from homology"/>
<dbReference type="GO" id="GO:0006935">
    <property type="term" value="P:chemotaxis"/>
    <property type="evidence" value="ECO:0007669"/>
    <property type="project" value="TreeGrafter"/>
</dbReference>
<accession>A0A2T0V318</accession>
<sequence length="445" mass="47224">MSNVVLGDTRVTQLMRQVMGNMTVRLSWGLVLASFSLLVIVACGIGFYALQHGAAIMQAIGDGQASQAVFTDFTARIRWMLIAIVLVTVATVVIVIWGVTSNVLKPLDRLVGYFEHMAQGDLSQQITAPGNNEIGRLYVAMAHMQSSLSETVGVVRSSGATIFERSQQIASGNNDLSSRTEQQASSLEETASSMEELASTVGHNADNARQASQLAQSATLTARRSGEEVGGIVGTMQEISASSHQVADIITVIDNIAFQTNILALNASVEAARAGEHGKGFAVVAQEVRSLASRSANAAKEIRTLIDTSLGKVDAGTQRVNQAGETMQALVDAVQRVSDIMDDIAAASEEQSNGIVQVNQAVAQMDQVIQQNAQLVQNAARSANELESEAARLRSAVERFQVANTHTPKAALPVSTTLMSPSLAPRASRVAAAPKVVEHDAWESF</sequence>
<evidence type="ECO:0000256" key="4">
    <source>
        <dbReference type="ARBA" id="ARBA00029447"/>
    </source>
</evidence>
<dbReference type="AlphaFoldDB" id="A0A2T0V318"/>
<dbReference type="PANTHER" id="PTHR43531:SF14">
    <property type="entry name" value="METHYL-ACCEPTING CHEMOTAXIS PROTEIN I-RELATED"/>
    <property type="match status" value="1"/>
</dbReference>
<dbReference type="GO" id="GO:0004888">
    <property type="term" value="F:transmembrane signaling receptor activity"/>
    <property type="evidence" value="ECO:0007669"/>
    <property type="project" value="TreeGrafter"/>
</dbReference>
<reference evidence="11 12" key="1">
    <citation type="submission" date="2018-03" db="EMBL/GenBank/DDBJ databases">
        <title>Genomic Encyclopedia of Type Strains, Phase III (KMG-III): the genomes of soil and plant-associated and newly described type strains.</title>
        <authorList>
            <person name="Whitman W."/>
        </authorList>
    </citation>
    <scope>NUCLEOTIDE SEQUENCE [LARGE SCALE GENOMIC DNA]</scope>
    <source>
        <strain evidence="11 12">CGMCC 1.12152</strain>
    </source>
</reference>
<dbReference type="CDD" id="cd06225">
    <property type="entry name" value="HAMP"/>
    <property type="match status" value="1"/>
</dbReference>
<evidence type="ECO:0000256" key="5">
    <source>
        <dbReference type="PROSITE-ProRule" id="PRU00284"/>
    </source>
</evidence>
<evidence type="ECO:0000256" key="8">
    <source>
        <dbReference type="SAM" id="Phobius"/>
    </source>
</evidence>
<feature type="transmembrane region" description="Helical" evidence="8">
    <location>
        <begin position="26"/>
        <end position="50"/>
    </location>
</feature>
<feature type="transmembrane region" description="Helical" evidence="8">
    <location>
        <begin position="79"/>
        <end position="99"/>
    </location>
</feature>
<protein>
    <submittedName>
        <fullName evidence="11">Methyl-accepting chemotaxis protein</fullName>
    </submittedName>
</protein>